<keyword evidence="3" id="KW-1185">Reference proteome</keyword>
<name>A0ABN2YDL5_9ACTN</name>
<gene>
    <name evidence="2" type="ORF">GCM10009727_14500</name>
</gene>
<protein>
    <recommendedName>
        <fullName evidence="1">RsbT co-antagonist protein RsbRD N-terminal domain-containing protein</fullName>
    </recommendedName>
</protein>
<dbReference type="Proteomes" id="UP001501020">
    <property type="component" value="Unassembled WGS sequence"/>
</dbReference>
<accession>A0ABN2YDL5</accession>
<feature type="domain" description="RsbT co-antagonist protein RsbRD N-terminal" evidence="1">
    <location>
        <begin position="13"/>
        <end position="140"/>
    </location>
</feature>
<evidence type="ECO:0000313" key="3">
    <source>
        <dbReference type="Proteomes" id="UP001501020"/>
    </source>
</evidence>
<evidence type="ECO:0000313" key="2">
    <source>
        <dbReference type="EMBL" id="GAA2125854.1"/>
    </source>
</evidence>
<sequence length="160" mass="17438">MNPVTELLAERLDEITAEVVGEIVGRVPAYTGLSAAMILTLVRDALTVYTGAQDRRAALDHFRRLGAHEARAGQDVRHLESALRSGARVLIRRTANAAARVHPPNTEFIAVMESAFSAEDQIIEAAVDGHHAAGHHHAARPRTGSRLYPLIPRSHRYSAN</sequence>
<evidence type="ECO:0000259" key="1">
    <source>
        <dbReference type="Pfam" id="PF14361"/>
    </source>
</evidence>
<dbReference type="InterPro" id="IPR025751">
    <property type="entry name" value="RsbRD_N_dom"/>
</dbReference>
<dbReference type="Pfam" id="PF14361">
    <property type="entry name" value="RsbRD_N"/>
    <property type="match status" value="1"/>
</dbReference>
<dbReference type="RefSeq" id="WP_344262812.1">
    <property type="nucleotide sequence ID" value="NZ_BAAAMR010000008.1"/>
</dbReference>
<dbReference type="EMBL" id="BAAAMR010000008">
    <property type="protein sequence ID" value="GAA2125854.1"/>
    <property type="molecule type" value="Genomic_DNA"/>
</dbReference>
<reference evidence="2 3" key="1">
    <citation type="journal article" date="2019" name="Int. J. Syst. Evol. Microbiol.">
        <title>The Global Catalogue of Microorganisms (GCM) 10K type strain sequencing project: providing services to taxonomists for standard genome sequencing and annotation.</title>
        <authorList>
            <consortium name="The Broad Institute Genomics Platform"/>
            <consortium name="The Broad Institute Genome Sequencing Center for Infectious Disease"/>
            <person name="Wu L."/>
            <person name="Ma J."/>
        </authorList>
    </citation>
    <scope>NUCLEOTIDE SEQUENCE [LARGE SCALE GENOMIC DNA]</scope>
    <source>
        <strain evidence="2 3">JCM 13850</strain>
    </source>
</reference>
<organism evidence="2 3">
    <name type="scientific">Actinomadura napierensis</name>
    <dbReference type="NCBI Taxonomy" id="267854"/>
    <lineage>
        <taxon>Bacteria</taxon>
        <taxon>Bacillati</taxon>
        <taxon>Actinomycetota</taxon>
        <taxon>Actinomycetes</taxon>
        <taxon>Streptosporangiales</taxon>
        <taxon>Thermomonosporaceae</taxon>
        <taxon>Actinomadura</taxon>
    </lineage>
</organism>
<comment type="caution">
    <text evidence="2">The sequence shown here is derived from an EMBL/GenBank/DDBJ whole genome shotgun (WGS) entry which is preliminary data.</text>
</comment>
<proteinExistence type="predicted"/>